<protein>
    <recommendedName>
        <fullName evidence="3">Vacuolar protein sorting-associated protein 13 VPS13 adaptor binding domain-containing protein</fullName>
    </recommendedName>
</protein>
<feature type="compositionally biased region" description="Low complexity" evidence="2">
    <location>
        <begin position="106"/>
        <end position="118"/>
    </location>
</feature>
<reference evidence="4 5" key="1">
    <citation type="journal article" date="2008" name="Nature">
        <title>The Phaeodactylum genome reveals the evolutionary history of diatom genomes.</title>
        <authorList>
            <person name="Bowler C."/>
            <person name="Allen A.E."/>
            <person name="Badger J.H."/>
            <person name="Grimwood J."/>
            <person name="Jabbari K."/>
            <person name="Kuo A."/>
            <person name="Maheswari U."/>
            <person name="Martens C."/>
            <person name="Maumus F."/>
            <person name="Otillar R.P."/>
            <person name="Rayko E."/>
            <person name="Salamov A."/>
            <person name="Vandepoele K."/>
            <person name="Beszteri B."/>
            <person name="Gruber A."/>
            <person name="Heijde M."/>
            <person name="Katinka M."/>
            <person name="Mock T."/>
            <person name="Valentin K."/>
            <person name="Verret F."/>
            <person name="Berges J.A."/>
            <person name="Brownlee C."/>
            <person name="Cadoret J.P."/>
            <person name="Chiovitti A."/>
            <person name="Choi C.J."/>
            <person name="Coesel S."/>
            <person name="De Martino A."/>
            <person name="Detter J.C."/>
            <person name="Durkin C."/>
            <person name="Falciatore A."/>
            <person name="Fournet J."/>
            <person name="Haruta M."/>
            <person name="Huysman M.J."/>
            <person name="Jenkins B.D."/>
            <person name="Jiroutova K."/>
            <person name="Jorgensen R.E."/>
            <person name="Joubert Y."/>
            <person name="Kaplan A."/>
            <person name="Kroger N."/>
            <person name="Kroth P.G."/>
            <person name="La Roche J."/>
            <person name="Lindquist E."/>
            <person name="Lommer M."/>
            <person name="Martin-Jezequel V."/>
            <person name="Lopez P.J."/>
            <person name="Lucas S."/>
            <person name="Mangogna M."/>
            <person name="McGinnis K."/>
            <person name="Medlin L.K."/>
            <person name="Montsant A."/>
            <person name="Oudot-Le Secq M.P."/>
            <person name="Napoli C."/>
            <person name="Obornik M."/>
            <person name="Parker M.S."/>
            <person name="Petit J.L."/>
            <person name="Porcel B.M."/>
            <person name="Poulsen N."/>
            <person name="Robison M."/>
            <person name="Rychlewski L."/>
            <person name="Rynearson T.A."/>
            <person name="Schmutz J."/>
            <person name="Shapiro H."/>
            <person name="Siaut M."/>
            <person name="Stanley M."/>
            <person name="Sussman M.R."/>
            <person name="Taylor A.R."/>
            <person name="Vardi A."/>
            <person name="von Dassow P."/>
            <person name="Vyverman W."/>
            <person name="Willis A."/>
            <person name="Wyrwicz L.S."/>
            <person name="Rokhsar D.S."/>
            <person name="Weissenbach J."/>
            <person name="Armbrust E.V."/>
            <person name="Green B.R."/>
            <person name="Van de Peer Y."/>
            <person name="Grigoriev I.V."/>
        </authorList>
    </citation>
    <scope>NUCLEOTIDE SEQUENCE [LARGE SCALE GENOMIC DNA]</scope>
    <source>
        <strain evidence="4 5">CCAP 1055/1</strain>
    </source>
</reference>
<dbReference type="eggNOG" id="KOG1809">
    <property type="taxonomic scope" value="Eukaryota"/>
</dbReference>
<dbReference type="PANTHER" id="PTHR16166:SF93">
    <property type="entry name" value="INTERMEMBRANE LIPID TRANSFER PROTEIN VPS13"/>
    <property type="match status" value="1"/>
</dbReference>
<feature type="region of interest" description="Disordered" evidence="2">
    <location>
        <begin position="593"/>
        <end position="615"/>
    </location>
</feature>
<evidence type="ECO:0000313" key="4">
    <source>
        <dbReference type="EMBL" id="EEC51428.1"/>
    </source>
</evidence>
<feature type="compositionally biased region" description="Low complexity" evidence="2">
    <location>
        <begin position="181"/>
        <end position="194"/>
    </location>
</feature>
<reference evidence="5" key="2">
    <citation type="submission" date="2008-08" db="EMBL/GenBank/DDBJ databases">
        <authorList>
            <consortium name="Diatom Consortium"/>
            <person name="Grigoriev I."/>
            <person name="Grimwood J."/>
            <person name="Kuo A."/>
            <person name="Otillar R.P."/>
            <person name="Salamov A."/>
            <person name="Detter J.C."/>
            <person name="Lindquist E."/>
            <person name="Shapiro H."/>
            <person name="Lucas S."/>
            <person name="Glavina del Rio T."/>
            <person name="Pitluck S."/>
            <person name="Rokhsar D."/>
            <person name="Bowler C."/>
        </authorList>
    </citation>
    <scope>GENOME REANNOTATION</scope>
    <source>
        <strain evidence="5">CCAP 1055/1</strain>
    </source>
</reference>
<keyword evidence="5" id="KW-1185">Reference proteome</keyword>
<dbReference type="Pfam" id="PF25036">
    <property type="entry name" value="VPS13_VAB"/>
    <property type="match status" value="1"/>
</dbReference>
<feature type="non-terminal residue" evidence="4">
    <location>
        <position position="2704"/>
    </location>
</feature>
<comment type="similarity">
    <text evidence="1">Belongs to the VPS13 family.</text>
</comment>
<feature type="region of interest" description="Disordered" evidence="2">
    <location>
        <begin position="1245"/>
        <end position="1272"/>
    </location>
</feature>
<gene>
    <name evidence="4" type="ORF">PHATRDRAFT_43220</name>
</gene>
<dbReference type="OrthoDB" id="428159at2759"/>
<evidence type="ECO:0000259" key="3">
    <source>
        <dbReference type="Pfam" id="PF25036"/>
    </source>
</evidence>
<dbReference type="KEGG" id="pti:PHATRDRAFT_43220"/>
<feature type="domain" description="Vacuolar protein sorting-associated protein 13 VPS13 adaptor binding" evidence="3">
    <location>
        <begin position="1939"/>
        <end position="2518"/>
    </location>
</feature>
<sequence>MEEVLGEYILNMSRDNLKIAALKGQIKLEKVQLDGDLIASHVLGAVGLSGFGVLSCAAETIQIHVPWNALETEPTTLEIKGVHLVCVPLTAATAHQRYGGTGRGSGSSNSNTTSSSSTALDDPRCTLRTRAKRLVLARLERNFWNGQIPDEGPPMKRITRAVREIERDWKKSSRRRRKRQSSANRQAQSGNANSADAEEALDSLVHDCMSETTDSSFFSDDDDRAPADSFSVDDLPEVPRDWKVKLREKVFRNVEATLQDVHIRCEVSAHGLDTVYQQHSRPATAEPSFVQKQPEERAFALGFTLENLVVRTANGQWEVGSHEISEADGSAMSSSKGNLGPNMYAVKNNKIGFFNKISLYWDDEPPLLLAETDMLRGNLRKISPEQVQSRISSAMKALFRQPEPGKKIRQSLSEPVPLDMDESKPHQYICESLEVEMRGRTSDRSLPGPISCSFDVLPFEFTFNVRPHQFLQYQRLKMAIKSQQRFDTMLRQRPTVSPLQNPKAWWKYSIACVTSRPNSRPWEDVLRIIKSRPRYIELVIKKNVSKSDNNAYHAGLSMPESSELLALEDLLPIESLTAFHLIALRSAYRLQKRDKGTSKLPPISDPRQPTDQIPRDTRRKMGHFRMLRGSSRSKTFHRLTDSEFEAPLMYGQPRELEVPKTPRMETSVARRPEDCLATSQTVSLFEAMTMRLGKKAWFVDCKLHDAIVNVVLLNTEGDIPVATCVTRASGAARSFGLGKRDLLFDVSQFDVFHGGSEILFVRAAEGNAISEEHELIESGGSPRRGTSLRLWRKRGAETGAPDLETPSRYLELPPEGTVCRIAAAKVHGKHFLSMSAHPATLVWTTTLLSDLSEFSPSESLELQSNLSQHIRNAATPLARKAQLALLSPASMALHINISAPKVWLPMISNDSQGALFLDSGLLKFSSVKGVGESEVHLQAQVSDIRVKFLRGRTLPSLPENAQVHLLSHLMETGVGRSETSVVQPFSITLNTISSMIQQDDFGTSWLTDGFEVGSPVRRVMVEIGPVRLNLVDAEVLARAFGRWYSKGIRRVRARVSIGSVEQSTSHGSHRTVESAPEARFPLDSIHPVSVPVIMSLRIKKLEIALEGHSKTQLLVDDDRSLAPLDSFHKSSPSTRAYVVEVIGIDIKRLRLSQQTKTSFSVSDAGIVRLADGSSYNPMSVRRESLGGGAVLTASHFHDGITHLDEVEVDIASTVLRVTPTTLKDCAKAIKKIAEVTQLLTREMERKVHEEGRQARRRDRSGRNDATFQTGVSLERAASPTFSEAMTVHTALDPPALRSSIDSSILFRVTLKESTILAGCPTEATRKTKPRQNKSTSFAVIQVLSNTLIMFQSIENPDTTGTKTLHVSIDNLSSLVNTEFERVSPSQVPPMIGPTGVEFRIVYSTECLGCIVSQEISFDCDVMKCCLTPNDLMIMLSIFSKMFDRLRVVDLSHGVNTELQEQRNGPRARPFSSVVRYQRKGTGIATRVRLDVQTFSFVLLRAYKSHSGAPEFLDINLQEIKGHLEGCLSALSGDCCAEVSVKFFNSEAADWEHAIEPFLFRLTIDQMPNELLLRLNTEQQIQLNLTGKLFRDFSEMKFDIRRDTLSAGYSNGEVLSPSVLSTVGLRRASEARSVNLKNLCGFDVCVLPTSSALNIESGLVPAGSESILNGLGSITKEDIAGELSLSLIVPESAFSKIGPRQPISELRVGPSVSAHKRLCILKPFPASVDYPGYVESNGGSKSSDSALSEASASPRPHYGAEPVVELCMHIQRLRSSVADVFSLNKGHDLLSSSIWSPENSLNIDVTTFRPKDESEDATGGNLAPLFPDCNSQKAVKSNWLRPYLKNDTPEWTDTTCTLRMARDRVMLPDRNWIWVDDWNVDISGALCESTDADGWEYQEDFVGFGRFSRHYQRGDSCRRRRWTRTRIERPLRLKDPNQIFKIVWETSEDDNGNYSITVRSHVRLKNSTAGPLGLFVYSPSWDSDTFVGIAQPGEWQCVPVLFATAVYLRLARVRRSHETVSLEDTTMTGRMMILPSSYTASRFVRTFMHLEDVSRTTLHFMLEIKCERGMVDIIVEPVVRIVNLLPCQLECQLGEVITSGDRRPHDSRPAVGGDEIKIAKTETLSIRTGEEKACTAVSPWLNPHISLRLPGYRWSSWFRIVNRKANSTTWRPSALEEDCQFLSKKEGDFPDEFKWVVKFERMGQSGDPLLVVLSIECAHTPILRVYAQYLVVDKTGFGCRFTDAFVDLLGSAPNAEVSRRSHILPHDANNPDMKGDMTTPGHQWSIGMSGMTMYFSRREKLALAIETGAGNGKRFRKSQTVRSKWVSPMDVSNVMPKTAFSVDELNGIKRFELAINVTICPGAFGRTKLISLLPRYQIVNLLHRELVFAQDGCLGAETLIPSQSSVPFHWEQGILEPKVRLGAPSIQERDSRAFGKCWTNGKLRLDRVGITAMRLPTDNTLSRSPMVIQAEVRLATKDQSSAVVVVIWSANEKSNPLYLLRNTSLYTILCRQPLQKDEEEKVGSNGHPFMVDGCSPSALVHDSFECGAEIGPMIRNFLGVEKIQDFVWVLSPGDVVCFGFDDPEKPQILEWTYVGRGLPSFHEECRKAQMEVNAMGSSSILAVAGGGRIVCQIGAEHSTKVIEFMTYGNSSVLENLDECLNLSTLLNDDLKSPINISSDITQRESPIQIVDEDDAVAFSIRVDVP</sequence>
<dbReference type="InterPro" id="IPR009543">
    <property type="entry name" value="VPS13_VAB"/>
</dbReference>
<evidence type="ECO:0000256" key="1">
    <source>
        <dbReference type="ARBA" id="ARBA00006545"/>
    </source>
</evidence>
<dbReference type="InParanoid" id="B7FR12"/>
<dbReference type="PANTHER" id="PTHR16166">
    <property type="entry name" value="VACUOLAR PROTEIN SORTING-ASSOCIATED PROTEIN VPS13"/>
    <property type="match status" value="1"/>
</dbReference>
<dbReference type="GeneID" id="7196946"/>
<dbReference type="EMBL" id="CM000605">
    <property type="protein sequence ID" value="EEC51428.1"/>
    <property type="molecule type" value="Genomic_DNA"/>
</dbReference>
<feature type="region of interest" description="Disordered" evidence="2">
    <location>
        <begin position="97"/>
        <end position="123"/>
    </location>
</feature>
<dbReference type="GO" id="GO:0045053">
    <property type="term" value="P:protein retention in Golgi apparatus"/>
    <property type="evidence" value="ECO:0007669"/>
    <property type="project" value="TreeGrafter"/>
</dbReference>
<dbReference type="Proteomes" id="UP000000759">
    <property type="component" value="Chromosome 1"/>
</dbReference>
<dbReference type="GO" id="GO:0006623">
    <property type="term" value="P:protein targeting to vacuole"/>
    <property type="evidence" value="ECO:0007669"/>
    <property type="project" value="TreeGrafter"/>
</dbReference>
<dbReference type="InterPro" id="IPR026847">
    <property type="entry name" value="VPS13"/>
</dbReference>
<accession>B7FR12</accession>
<proteinExistence type="inferred from homology"/>
<feature type="region of interest" description="Disordered" evidence="2">
    <location>
        <begin position="168"/>
        <end position="197"/>
    </location>
</feature>
<dbReference type="RefSeq" id="XP_002176965.1">
    <property type="nucleotide sequence ID" value="XM_002176929.1"/>
</dbReference>
<organism evidence="4 5">
    <name type="scientific">Phaeodactylum tricornutum (strain CCAP 1055/1)</name>
    <dbReference type="NCBI Taxonomy" id="556484"/>
    <lineage>
        <taxon>Eukaryota</taxon>
        <taxon>Sar</taxon>
        <taxon>Stramenopiles</taxon>
        <taxon>Ochrophyta</taxon>
        <taxon>Bacillariophyta</taxon>
        <taxon>Bacillariophyceae</taxon>
        <taxon>Bacillariophycidae</taxon>
        <taxon>Naviculales</taxon>
        <taxon>Phaeodactylaceae</taxon>
        <taxon>Phaeodactylum</taxon>
    </lineage>
</organism>
<evidence type="ECO:0000256" key="2">
    <source>
        <dbReference type="SAM" id="MobiDB-lite"/>
    </source>
</evidence>
<dbReference type="PaxDb" id="2850-Phatr43220"/>
<name>B7FR12_PHATC</name>
<evidence type="ECO:0000313" key="5">
    <source>
        <dbReference type="Proteomes" id="UP000000759"/>
    </source>
</evidence>